<dbReference type="GO" id="GO:0008757">
    <property type="term" value="F:S-adenosylmethionine-dependent methyltransferase activity"/>
    <property type="evidence" value="ECO:0007669"/>
    <property type="project" value="InterPro"/>
</dbReference>
<accession>A0A095URY2</accession>
<evidence type="ECO:0000259" key="1">
    <source>
        <dbReference type="Pfam" id="PF08241"/>
    </source>
</evidence>
<dbReference type="InterPro" id="IPR013216">
    <property type="entry name" value="Methyltransf_11"/>
</dbReference>
<feature type="domain" description="Methyltransferase type 11" evidence="1">
    <location>
        <begin position="36"/>
        <end position="132"/>
    </location>
</feature>
<dbReference type="Gene3D" id="3.40.50.150">
    <property type="entry name" value="Vaccinia Virus protein VP39"/>
    <property type="match status" value="1"/>
</dbReference>
<reference evidence="2 3" key="1">
    <citation type="submission" date="2012-09" db="EMBL/GenBank/DDBJ databases">
        <title>Genome Sequence of alkane-degrading Bacterium Alcanivorax sp. 19-m-6.</title>
        <authorList>
            <person name="Lai Q."/>
            <person name="Shao Z."/>
        </authorList>
    </citation>
    <scope>NUCLEOTIDE SEQUENCE [LARGE SCALE GENOMIC DNA]</scope>
    <source>
        <strain evidence="2 3">19-m-6</strain>
    </source>
</reference>
<evidence type="ECO:0000313" key="2">
    <source>
        <dbReference type="EMBL" id="KGD65290.1"/>
    </source>
</evidence>
<dbReference type="EMBL" id="ARXV01000004">
    <property type="protein sequence ID" value="KGD65290.1"/>
    <property type="molecule type" value="Genomic_DNA"/>
</dbReference>
<evidence type="ECO:0000313" key="3">
    <source>
        <dbReference type="Proteomes" id="UP000029444"/>
    </source>
</evidence>
<dbReference type="PANTHER" id="PTHR45036">
    <property type="entry name" value="METHYLTRANSFERASE LIKE 7B"/>
    <property type="match status" value="1"/>
</dbReference>
<dbReference type="InterPro" id="IPR052356">
    <property type="entry name" value="Thiol_S-MT"/>
</dbReference>
<dbReference type="Proteomes" id="UP000029444">
    <property type="component" value="Unassembled WGS sequence"/>
</dbReference>
<keyword evidence="3" id="KW-1185">Reference proteome</keyword>
<dbReference type="RefSeq" id="WP_035231302.1">
    <property type="nucleotide sequence ID" value="NZ_ARXV01000004.1"/>
</dbReference>
<dbReference type="CDD" id="cd02440">
    <property type="entry name" value="AdoMet_MTases"/>
    <property type="match status" value="1"/>
</dbReference>
<protein>
    <recommendedName>
        <fullName evidence="1">Methyltransferase type 11 domain-containing protein</fullName>
    </recommendedName>
</protein>
<organism evidence="2 3">
    <name type="scientific">Alcanivorax nanhaiticus</name>
    <dbReference type="NCBI Taxonomy" id="1177154"/>
    <lineage>
        <taxon>Bacteria</taxon>
        <taxon>Pseudomonadati</taxon>
        <taxon>Pseudomonadota</taxon>
        <taxon>Gammaproteobacteria</taxon>
        <taxon>Oceanospirillales</taxon>
        <taxon>Alcanivoracaceae</taxon>
        <taxon>Alcanivorax</taxon>
    </lineage>
</organism>
<proteinExistence type="predicted"/>
<gene>
    <name evidence="2" type="ORF">Y5S_01183</name>
</gene>
<name>A0A095URY2_9GAMM</name>
<dbReference type="PANTHER" id="PTHR45036:SF1">
    <property type="entry name" value="METHYLTRANSFERASE LIKE 7A"/>
    <property type="match status" value="1"/>
</dbReference>
<dbReference type="eggNOG" id="COG2226">
    <property type="taxonomic scope" value="Bacteria"/>
</dbReference>
<dbReference type="AlphaFoldDB" id="A0A095URY2"/>
<dbReference type="Pfam" id="PF08241">
    <property type="entry name" value="Methyltransf_11"/>
    <property type="match status" value="1"/>
</dbReference>
<dbReference type="PATRIC" id="fig|1177154.3.peg.1201"/>
<sequence>MSLYEDRVFPALLDWATRPVWRDREHLLKQAHGKVLELGVGTGANFPLYTDQATEIHGIEPGEALLAIAQKAAQQCVAPHRFHLQTGDAQALPYADESFDTVVACLVFCTIPDPQAAANEAFRVLKPGGTLLALEHVASEKRWIRRLQAGMNPAWKHLACGCQLTRDTATTFRDAGFRLNKAAHRKHPKLPAFAAELLDGALLKP</sequence>
<dbReference type="SUPFAM" id="SSF53335">
    <property type="entry name" value="S-adenosyl-L-methionine-dependent methyltransferases"/>
    <property type="match status" value="1"/>
</dbReference>
<dbReference type="STRING" id="1177154.Y5S_01183"/>
<dbReference type="OrthoDB" id="323463at2"/>
<comment type="caution">
    <text evidence="2">The sequence shown here is derived from an EMBL/GenBank/DDBJ whole genome shotgun (WGS) entry which is preliminary data.</text>
</comment>
<dbReference type="InterPro" id="IPR029063">
    <property type="entry name" value="SAM-dependent_MTases_sf"/>
</dbReference>